<gene>
    <name evidence="7" type="ORF">ACFQ3F_11330</name>
</gene>
<dbReference type="PANTHER" id="PTHR30482">
    <property type="entry name" value="HIGH-AFFINITY BRANCHED-CHAIN AMINO ACID TRANSPORT SYSTEM PERMEASE"/>
    <property type="match status" value="1"/>
</dbReference>
<evidence type="ECO:0000256" key="2">
    <source>
        <dbReference type="ARBA" id="ARBA00022475"/>
    </source>
</evidence>
<evidence type="ECO:0000256" key="3">
    <source>
        <dbReference type="ARBA" id="ARBA00022692"/>
    </source>
</evidence>
<name>A0ABW3W0P1_9ACTN</name>
<evidence type="ECO:0000256" key="1">
    <source>
        <dbReference type="ARBA" id="ARBA00004651"/>
    </source>
</evidence>
<evidence type="ECO:0000313" key="7">
    <source>
        <dbReference type="EMBL" id="MFD1248377.1"/>
    </source>
</evidence>
<keyword evidence="5 6" id="KW-0472">Membrane</keyword>
<feature type="transmembrane region" description="Helical" evidence="6">
    <location>
        <begin position="305"/>
        <end position="334"/>
    </location>
</feature>
<feature type="transmembrane region" description="Helical" evidence="6">
    <location>
        <begin position="56"/>
        <end position="79"/>
    </location>
</feature>
<feature type="transmembrane region" description="Helical" evidence="6">
    <location>
        <begin position="346"/>
        <end position="363"/>
    </location>
</feature>
<reference evidence="8" key="1">
    <citation type="journal article" date="2019" name="Int. J. Syst. Evol. Microbiol.">
        <title>The Global Catalogue of Microorganisms (GCM) 10K type strain sequencing project: providing services to taxonomists for standard genome sequencing and annotation.</title>
        <authorList>
            <consortium name="The Broad Institute Genomics Platform"/>
            <consortium name="The Broad Institute Genome Sequencing Center for Infectious Disease"/>
            <person name="Wu L."/>
            <person name="Ma J."/>
        </authorList>
    </citation>
    <scope>NUCLEOTIDE SEQUENCE [LARGE SCALE GENOMIC DNA]</scope>
    <source>
        <strain evidence="8">CCUG 52478</strain>
    </source>
</reference>
<organism evidence="7 8">
    <name type="scientific">Nocardioides ginsengisoli</name>
    <dbReference type="NCBI Taxonomy" id="363868"/>
    <lineage>
        <taxon>Bacteria</taxon>
        <taxon>Bacillati</taxon>
        <taxon>Actinomycetota</taxon>
        <taxon>Actinomycetes</taxon>
        <taxon>Propionibacteriales</taxon>
        <taxon>Nocardioidaceae</taxon>
        <taxon>Nocardioides</taxon>
    </lineage>
</organism>
<accession>A0ABW3W0P1</accession>
<dbReference type="InterPro" id="IPR001851">
    <property type="entry name" value="ABC_transp_permease"/>
</dbReference>
<dbReference type="InterPro" id="IPR043428">
    <property type="entry name" value="LivM-like"/>
</dbReference>
<evidence type="ECO:0000256" key="5">
    <source>
        <dbReference type="ARBA" id="ARBA00023136"/>
    </source>
</evidence>
<keyword evidence="8" id="KW-1185">Reference proteome</keyword>
<sequence>MSTALRAVAANWDRMIDGFHRKPLPVRIAVMVVIALFFYALPLLRPPIITTNSIDFGGVMFGVVAFALVALGLNIVIGYAGLLDLGYVGFYAVGAYTTGVLTAYHGAWPFFLVLPISIAVTMVFGVVLGAPTLRVRGDYLAIVTLGFGEIIRICLVNVEWLGAAAGIKDIPHPPSIGPNPEGPFAGKKGLFDIPRVQWDGIVPSLDWDHATHFLTFGAGDAIPYYWLLLSVVLLVIAADRLVKASRVGRAWEATREDEDAAELMGVPTFQYKLMAFALGAAIGGMSGAFKASGQGGYINPQTFPLLLSMLFVAAVIVGGAGNRWGAVAGGALVAYLPERFRDINDYRLLLFGLALTVLAIWRPEGLLPPRRTRRVKAAEAEIEAIEEGELEEGAHA</sequence>
<feature type="transmembrane region" description="Helical" evidence="6">
    <location>
        <begin position="224"/>
        <end position="242"/>
    </location>
</feature>
<protein>
    <submittedName>
        <fullName evidence="7">Branched-chain amino acid ABC transporter permease</fullName>
    </submittedName>
</protein>
<dbReference type="EMBL" id="JBHTLX010000016">
    <property type="protein sequence ID" value="MFD1248377.1"/>
    <property type="molecule type" value="Genomic_DNA"/>
</dbReference>
<proteinExistence type="predicted"/>
<dbReference type="PANTHER" id="PTHR30482:SF10">
    <property type="entry name" value="HIGH-AFFINITY BRANCHED-CHAIN AMINO ACID TRANSPORT PROTEIN BRAE"/>
    <property type="match status" value="1"/>
</dbReference>
<comment type="subcellular location">
    <subcellularLocation>
        <location evidence="1">Cell membrane</location>
        <topology evidence="1">Multi-pass membrane protein</topology>
    </subcellularLocation>
</comment>
<keyword evidence="2" id="KW-1003">Cell membrane</keyword>
<evidence type="ECO:0000256" key="6">
    <source>
        <dbReference type="SAM" id="Phobius"/>
    </source>
</evidence>
<evidence type="ECO:0000313" key="8">
    <source>
        <dbReference type="Proteomes" id="UP001597229"/>
    </source>
</evidence>
<feature type="transmembrane region" description="Helical" evidence="6">
    <location>
        <begin position="111"/>
        <end position="130"/>
    </location>
</feature>
<keyword evidence="3 6" id="KW-0812">Transmembrane</keyword>
<dbReference type="RefSeq" id="WP_367917891.1">
    <property type="nucleotide sequence ID" value="NZ_BAABAC010000006.1"/>
</dbReference>
<comment type="caution">
    <text evidence="7">The sequence shown here is derived from an EMBL/GenBank/DDBJ whole genome shotgun (WGS) entry which is preliminary data.</text>
</comment>
<dbReference type="Pfam" id="PF02653">
    <property type="entry name" value="BPD_transp_2"/>
    <property type="match status" value="1"/>
</dbReference>
<feature type="transmembrane region" description="Helical" evidence="6">
    <location>
        <begin position="24"/>
        <end position="44"/>
    </location>
</feature>
<dbReference type="CDD" id="cd06581">
    <property type="entry name" value="TM_PBP1_LivM_like"/>
    <property type="match status" value="1"/>
</dbReference>
<evidence type="ECO:0000256" key="4">
    <source>
        <dbReference type="ARBA" id="ARBA00022989"/>
    </source>
</evidence>
<feature type="transmembrane region" description="Helical" evidence="6">
    <location>
        <begin position="273"/>
        <end position="293"/>
    </location>
</feature>
<dbReference type="Proteomes" id="UP001597229">
    <property type="component" value="Unassembled WGS sequence"/>
</dbReference>
<feature type="transmembrane region" description="Helical" evidence="6">
    <location>
        <begin position="85"/>
        <end position="104"/>
    </location>
</feature>
<keyword evidence="4 6" id="KW-1133">Transmembrane helix</keyword>